<accession>A0A915MPF7</accession>
<name>A0A915MPF7_MELJA</name>
<keyword evidence="1" id="KW-1185">Reference proteome</keyword>
<dbReference type="Proteomes" id="UP000887561">
    <property type="component" value="Unplaced"/>
</dbReference>
<reference evidence="2" key="1">
    <citation type="submission" date="2022-11" db="UniProtKB">
        <authorList>
            <consortium name="WormBaseParasite"/>
        </authorList>
    </citation>
    <scope>IDENTIFICATION</scope>
</reference>
<sequence>SSTIKSPLSLPPSNYSSLILQLGPERLANALALFHFKLFFATSENELIVHLVGRDKVYKFF</sequence>
<evidence type="ECO:0000313" key="2">
    <source>
        <dbReference type="WBParaSite" id="scaffold4420_cov149.g8104"/>
    </source>
</evidence>
<dbReference type="WBParaSite" id="scaffold4420_cov149.g8104">
    <property type="protein sequence ID" value="scaffold4420_cov149.g8104"/>
    <property type="gene ID" value="scaffold4420_cov149.g8104"/>
</dbReference>
<organism evidence="1 2">
    <name type="scientific">Meloidogyne javanica</name>
    <name type="common">Root-knot nematode worm</name>
    <dbReference type="NCBI Taxonomy" id="6303"/>
    <lineage>
        <taxon>Eukaryota</taxon>
        <taxon>Metazoa</taxon>
        <taxon>Ecdysozoa</taxon>
        <taxon>Nematoda</taxon>
        <taxon>Chromadorea</taxon>
        <taxon>Rhabditida</taxon>
        <taxon>Tylenchina</taxon>
        <taxon>Tylenchomorpha</taxon>
        <taxon>Tylenchoidea</taxon>
        <taxon>Meloidogynidae</taxon>
        <taxon>Meloidogyninae</taxon>
        <taxon>Meloidogyne</taxon>
        <taxon>Meloidogyne incognita group</taxon>
    </lineage>
</organism>
<proteinExistence type="predicted"/>
<dbReference type="AlphaFoldDB" id="A0A915MPF7"/>
<evidence type="ECO:0000313" key="1">
    <source>
        <dbReference type="Proteomes" id="UP000887561"/>
    </source>
</evidence>
<protein>
    <submittedName>
        <fullName evidence="2">Uncharacterized protein</fullName>
    </submittedName>
</protein>